<reference evidence="1 2" key="1">
    <citation type="journal article" date="2019" name="Nat. Ecol. Evol.">
        <title>Megaphylogeny resolves global patterns of mushroom evolution.</title>
        <authorList>
            <person name="Varga T."/>
            <person name="Krizsan K."/>
            <person name="Foldi C."/>
            <person name="Dima B."/>
            <person name="Sanchez-Garcia M."/>
            <person name="Sanchez-Ramirez S."/>
            <person name="Szollosi G.J."/>
            <person name="Szarkandi J.G."/>
            <person name="Papp V."/>
            <person name="Albert L."/>
            <person name="Andreopoulos W."/>
            <person name="Angelini C."/>
            <person name="Antonin V."/>
            <person name="Barry K.W."/>
            <person name="Bougher N.L."/>
            <person name="Buchanan P."/>
            <person name="Buyck B."/>
            <person name="Bense V."/>
            <person name="Catcheside P."/>
            <person name="Chovatia M."/>
            <person name="Cooper J."/>
            <person name="Damon W."/>
            <person name="Desjardin D."/>
            <person name="Finy P."/>
            <person name="Geml J."/>
            <person name="Haridas S."/>
            <person name="Hughes K."/>
            <person name="Justo A."/>
            <person name="Karasinski D."/>
            <person name="Kautmanova I."/>
            <person name="Kiss B."/>
            <person name="Kocsube S."/>
            <person name="Kotiranta H."/>
            <person name="LaButti K.M."/>
            <person name="Lechner B.E."/>
            <person name="Liimatainen K."/>
            <person name="Lipzen A."/>
            <person name="Lukacs Z."/>
            <person name="Mihaltcheva S."/>
            <person name="Morgado L.N."/>
            <person name="Niskanen T."/>
            <person name="Noordeloos M.E."/>
            <person name="Ohm R.A."/>
            <person name="Ortiz-Santana B."/>
            <person name="Ovrebo C."/>
            <person name="Racz N."/>
            <person name="Riley R."/>
            <person name="Savchenko A."/>
            <person name="Shiryaev A."/>
            <person name="Soop K."/>
            <person name="Spirin V."/>
            <person name="Szebenyi C."/>
            <person name="Tomsovsky M."/>
            <person name="Tulloss R.E."/>
            <person name="Uehling J."/>
            <person name="Grigoriev I.V."/>
            <person name="Vagvolgyi C."/>
            <person name="Papp T."/>
            <person name="Martin F.M."/>
            <person name="Miettinen O."/>
            <person name="Hibbett D.S."/>
            <person name="Nagy L.G."/>
        </authorList>
    </citation>
    <scope>NUCLEOTIDE SEQUENCE [LARGE SCALE GENOMIC DNA]</scope>
    <source>
        <strain evidence="1 2">NL-1719</strain>
    </source>
</reference>
<keyword evidence="2" id="KW-1185">Reference proteome</keyword>
<evidence type="ECO:0000313" key="2">
    <source>
        <dbReference type="Proteomes" id="UP000308600"/>
    </source>
</evidence>
<evidence type="ECO:0000313" key="1">
    <source>
        <dbReference type="EMBL" id="TFK65745.1"/>
    </source>
</evidence>
<proteinExistence type="predicted"/>
<gene>
    <name evidence="1" type="ORF">BDN72DRAFT_180665</name>
</gene>
<name>A0ACD3AJA6_9AGAR</name>
<protein>
    <submittedName>
        <fullName evidence="1">Uncharacterized protein</fullName>
    </submittedName>
</protein>
<dbReference type="EMBL" id="ML208427">
    <property type="protein sequence ID" value="TFK65745.1"/>
    <property type="molecule type" value="Genomic_DNA"/>
</dbReference>
<sequence length="275" mass="31798">MPDPRLPPELERVIFIDAFRNNPEDLLSLFLVAKRVQHWLVPFAFEVVIVHANRIFPLGFQSVSHFKDYGVHIQHLLVCDQTWQDVTENLDKCLTYCPNITNLGLWQDEPVVNIESILNLSKLTRLGVNVKYIVKELHPIGRVAMNSQMLGIALRPALFPNVTHLDVVRDRLDIHSLGTLLYHFPNLTHMTIECTNAYIAPLLSLTISRMFKRLQTLIWWEKVRTRIGGPRPIRVDDDRVVSIVMDPVEGWEKSARGEQSGIWEVADEMIVKRRR</sequence>
<dbReference type="Proteomes" id="UP000308600">
    <property type="component" value="Unassembled WGS sequence"/>
</dbReference>
<organism evidence="1 2">
    <name type="scientific">Pluteus cervinus</name>
    <dbReference type="NCBI Taxonomy" id="181527"/>
    <lineage>
        <taxon>Eukaryota</taxon>
        <taxon>Fungi</taxon>
        <taxon>Dikarya</taxon>
        <taxon>Basidiomycota</taxon>
        <taxon>Agaricomycotina</taxon>
        <taxon>Agaricomycetes</taxon>
        <taxon>Agaricomycetidae</taxon>
        <taxon>Agaricales</taxon>
        <taxon>Pluteineae</taxon>
        <taxon>Pluteaceae</taxon>
        <taxon>Pluteus</taxon>
    </lineage>
</organism>
<accession>A0ACD3AJA6</accession>